<reference evidence="2" key="1">
    <citation type="submission" date="2022-11" db="EMBL/GenBank/DDBJ databases">
        <title>Genome Sequence of Cubamyces cubensis.</title>
        <authorList>
            <person name="Buettner E."/>
        </authorList>
    </citation>
    <scope>NUCLEOTIDE SEQUENCE</scope>
    <source>
        <strain evidence="2">MPL-01</strain>
    </source>
</reference>
<protein>
    <recommendedName>
        <fullName evidence="1">F-box domain-containing protein</fullName>
    </recommendedName>
</protein>
<dbReference type="AlphaFoldDB" id="A0AAD7XIH5"/>
<dbReference type="Gene3D" id="1.20.1280.50">
    <property type="match status" value="1"/>
</dbReference>
<dbReference type="Pfam" id="PF12937">
    <property type="entry name" value="F-box-like"/>
    <property type="match status" value="1"/>
</dbReference>
<proteinExistence type="predicted"/>
<dbReference type="SUPFAM" id="SSF81383">
    <property type="entry name" value="F-box domain"/>
    <property type="match status" value="1"/>
</dbReference>
<name>A0AAD7XIH5_9APHY</name>
<dbReference type="InterPro" id="IPR001810">
    <property type="entry name" value="F-box_dom"/>
</dbReference>
<comment type="caution">
    <text evidence="2">The sequence shown here is derived from an EMBL/GenBank/DDBJ whole genome shotgun (WGS) entry which is preliminary data.</text>
</comment>
<evidence type="ECO:0000259" key="1">
    <source>
        <dbReference type="Pfam" id="PF12937"/>
    </source>
</evidence>
<accession>A0AAD7XIH5</accession>
<organism evidence="2 3">
    <name type="scientific">Trametes cubensis</name>
    <dbReference type="NCBI Taxonomy" id="1111947"/>
    <lineage>
        <taxon>Eukaryota</taxon>
        <taxon>Fungi</taxon>
        <taxon>Dikarya</taxon>
        <taxon>Basidiomycota</taxon>
        <taxon>Agaricomycotina</taxon>
        <taxon>Agaricomycetes</taxon>
        <taxon>Polyporales</taxon>
        <taxon>Polyporaceae</taxon>
        <taxon>Trametes</taxon>
    </lineage>
</organism>
<keyword evidence="3" id="KW-1185">Reference proteome</keyword>
<feature type="domain" description="F-box" evidence="1">
    <location>
        <begin position="41"/>
        <end position="94"/>
    </location>
</feature>
<dbReference type="EMBL" id="JAPEVG010000007">
    <property type="protein sequence ID" value="KAJ8501462.1"/>
    <property type="molecule type" value="Genomic_DNA"/>
</dbReference>
<dbReference type="InterPro" id="IPR036047">
    <property type="entry name" value="F-box-like_dom_sf"/>
</dbReference>
<gene>
    <name evidence="2" type="ORF">ONZ51_g629</name>
</gene>
<evidence type="ECO:0000313" key="2">
    <source>
        <dbReference type="EMBL" id="KAJ8501462.1"/>
    </source>
</evidence>
<sequence length="555" mass="62184">MCASAIPTSGDGQVVSLEEVRENLHLEFLRVSALLNASRPINKLPVEIFVSIIACVQALAREADQRPEWLRTLRVCRRWFAICANTPQLWRFLFVNTSTNLLRIGLVRSKASTVTVICRRPEQTHAVLRLIQPHVHRIRRLELVVNDGHAESVAALMTERMLELEAFDASIARLLLRRVIDFSPERLPKLTSLSLSSFSIGPSPILRQLRTLHLHRFVTMSSAPDSLSTLIHILEECIHVVDLHLSNVQWDTRLVCPRPTQYTGPALSQLRFFAMHGFHPDVVRYLLSVLTIPAPARVVLEWTYVRTENLYQHLSPGFMQALPDDRAHLPILLAVTRADIKLTLSERYLTVSPSHEPNNRGIDDVLSDTTVGLDLTLSVNPSTVSLLSMGMMLNSVCGIIGTSPLEDLRIELDKYNSTQIDWVPFLSRFEVLQSLTLIGPAGKYSAPDGAVRLFDALSRDVLHSEEGQGNGRPLCPRLRVVRVQGFDGDYLTLADSAAQCCRARCSYLSRRTGIDKLTFQLGYGWSRSEVIEITKVFDLYLESVVEAVDVDSGSV</sequence>
<evidence type="ECO:0000313" key="3">
    <source>
        <dbReference type="Proteomes" id="UP001215151"/>
    </source>
</evidence>
<dbReference type="Proteomes" id="UP001215151">
    <property type="component" value="Unassembled WGS sequence"/>
</dbReference>